<sequence>MLKNEGGCNSLHYDADMMGSLGLQSCDEWLEYCRVVLVNPVMNSWSTIEMCSMEVAKVWHIRGPGAIDWYRGLQPLMTHAKTKGSKRWLGMGNQELLGSFSSYAAVTARHDYGPQGHRGMSVFVFENSAMGFLEAERLNNHFQERQGIDRDAWDRCPVHFYPGEKRQFYGYMAEKQDLDLFNKHYEVPLLFGHALFLRSQSHRLKFETRSYQEMVINQMRQMSEDNQQLIWFKDKVAKEKRRSKALAESFEVVSEKLRKTVEENRIVWQRRKMHHEQNNEELPFPELFTSYCLSYSPFKLILLIWTFKNNSSKTSSKSSIKLEEREKVKQSNAHVSDGGIVAGVLLLELFPFVRALLALTFTYIREEDFAKFVNSQDKEMEEFVSECSLEPSPLTKDSASGKKLYEGDFEPTPRPRQQVTKYSALVTLAMLEAHPEGWHQVHTSPCTSLAGKQTDVYDIAGSDLLAGMDQAIADGVDIMSLSPGYAPLPYFEDPILIAALSANRERNCCHMCCWKFSRLTYEEVAGKVVLCDNNISQQYEIHRAGGLAGVFLEDQEEEFQFTFPCMMLPNNTWTSIKDYATGVNNAMIQSMRFTMTSLGTKLAPQVADFSSKGPDPINPGILEQDILAPGVDILAAIPPHTASVETSNYDFVTDYEIESGTAMPAPHVAGVAALLKAVHQDWSPTTIRSTIMTGAEIVDNTGTTFKDQQTGLPNIQLGFPRLYQVFVQSWLQ</sequence>
<evidence type="ECO:0000313" key="1">
    <source>
        <dbReference type="EMBL" id="KAH7842443.1"/>
    </source>
</evidence>
<proteinExistence type="predicted"/>
<protein>
    <submittedName>
        <fullName evidence="1">Uncharacterized protein</fullName>
    </submittedName>
</protein>
<organism evidence="1 2">
    <name type="scientific">Vaccinium darrowii</name>
    <dbReference type="NCBI Taxonomy" id="229202"/>
    <lineage>
        <taxon>Eukaryota</taxon>
        <taxon>Viridiplantae</taxon>
        <taxon>Streptophyta</taxon>
        <taxon>Embryophyta</taxon>
        <taxon>Tracheophyta</taxon>
        <taxon>Spermatophyta</taxon>
        <taxon>Magnoliopsida</taxon>
        <taxon>eudicotyledons</taxon>
        <taxon>Gunneridae</taxon>
        <taxon>Pentapetalae</taxon>
        <taxon>asterids</taxon>
        <taxon>Ericales</taxon>
        <taxon>Ericaceae</taxon>
        <taxon>Vaccinioideae</taxon>
        <taxon>Vaccinieae</taxon>
        <taxon>Vaccinium</taxon>
    </lineage>
</organism>
<dbReference type="EMBL" id="CM037151">
    <property type="protein sequence ID" value="KAH7842443.1"/>
    <property type="molecule type" value="Genomic_DNA"/>
</dbReference>
<gene>
    <name evidence="1" type="ORF">Vadar_005357</name>
</gene>
<accession>A0ACB7XNJ8</accession>
<name>A0ACB7XNJ8_9ERIC</name>
<keyword evidence="2" id="KW-1185">Reference proteome</keyword>
<dbReference type="Proteomes" id="UP000828048">
    <property type="component" value="Chromosome 1"/>
</dbReference>
<reference evidence="1 2" key="1">
    <citation type="journal article" date="2021" name="Hortic Res">
        <title>High-quality reference genome and annotation aids understanding of berry development for evergreen blueberry (Vaccinium darrowii).</title>
        <authorList>
            <person name="Yu J."/>
            <person name="Hulse-Kemp A.M."/>
            <person name="Babiker E."/>
            <person name="Staton M."/>
        </authorList>
    </citation>
    <scope>NUCLEOTIDE SEQUENCE [LARGE SCALE GENOMIC DNA]</scope>
    <source>
        <strain evidence="2">cv. NJ 8807/NJ 8810</strain>
        <tissue evidence="1">Young leaf</tissue>
    </source>
</reference>
<evidence type="ECO:0000313" key="2">
    <source>
        <dbReference type="Proteomes" id="UP000828048"/>
    </source>
</evidence>
<comment type="caution">
    <text evidence="1">The sequence shown here is derived from an EMBL/GenBank/DDBJ whole genome shotgun (WGS) entry which is preliminary data.</text>
</comment>